<evidence type="ECO:0000256" key="3">
    <source>
        <dbReference type="ARBA" id="ARBA00005790"/>
    </source>
</evidence>
<keyword evidence="6" id="KW-0963">Cytoplasm</keyword>
<gene>
    <name evidence="14" type="ORF">M123_0678</name>
</gene>
<comment type="caution">
    <text evidence="14">The sequence shown here is derived from an EMBL/GenBank/DDBJ whole genome shotgun (WGS) entry which is preliminary data.</text>
</comment>
<dbReference type="EMBL" id="JGDS01000034">
    <property type="protein sequence ID" value="EXZ74919.1"/>
    <property type="molecule type" value="Genomic_DNA"/>
</dbReference>
<dbReference type="InterPro" id="IPR027417">
    <property type="entry name" value="P-loop_NTPase"/>
</dbReference>
<organism evidence="14 15">
    <name type="scientific">Bacteroides fragilis str. 3976T8</name>
    <dbReference type="NCBI Taxonomy" id="1339314"/>
    <lineage>
        <taxon>Bacteria</taxon>
        <taxon>Pseudomonadati</taxon>
        <taxon>Bacteroidota</taxon>
        <taxon>Bacteroidia</taxon>
        <taxon>Bacteroidales</taxon>
        <taxon>Bacteroidaceae</taxon>
        <taxon>Bacteroides</taxon>
    </lineage>
</organism>
<dbReference type="SUPFAM" id="SSF52540">
    <property type="entry name" value="P-loop containing nucleoside triphosphate hydrolases"/>
    <property type="match status" value="1"/>
</dbReference>
<dbReference type="PANTHER" id="PTHR23117:SF13">
    <property type="entry name" value="GUANYLATE KINASE"/>
    <property type="match status" value="1"/>
</dbReference>
<reference evidence="14 15" key="1">
    <citation type="submission" date="2014-02" db="EMBL/GenBank/DDBJ databases">
        <authorList>
            <person name="Sears C."/>
            <person name="Carroll K."/>
            <person name="Sack B.R."/>
            <person name="Qadri F."/>
            <person name="Myers L.L."/>
            <person name="Chung G.-T."/>
            <person name="Escheverria P."/>
            <person name="Fraser C.M."/>
            <person name="Sadzewicz L."/>
            <person name="Shefchek K.A."/>
            <person name="Tallon L."/>
            <person name="Das S.P."/>
            <person name="Daugherty S."/>
            <person name="Mongodin E.F."/>
        </authorList>
    </citation>
    <scope>NUCLEOTIDE SEQUENCE [LARGE SCALE GENOMIC DNA]</scope>
    <source>
        <strain evidence="14 15">3976T8</strain>
    </source>
</reference>
<dbReference type="GO" id="GO:0005829">
    <property type="term" value="C:cytosol"/>
    <property type="evidence" value="ECO:0007669"/>
    <property type="project" value="TreeGrafter"/>
</dbReference>
<dbReference type="PATRIC" id="fig|1339314.3.peg.924"/>
<dbReference type="InterPro" id="IPR008144">
    <property type="entry name" value="Guanylate_kin-like_dom"/>
</dbReference>
<dbReference type="InterPro" id="IPR020590">
    <property type="entry name" value="Guanylate_kinase_CS"/>
</dbReference>
<evidence type="ECO:0000256" key="6">
    <source>
        <dbReference type="ARBA" id="ARBA00022490"/>
    </source>
</evidence>
<dbReference type="InterPro" id="IPR008145">
    <property type="entry name" value="GK/Ca_channel_bsu"/>
</dbReference>
<dbReference type="Pfam" id="PF08867">
    <property type="entry name" value="FRG"/>
    <property type="match status" value="1"/>
</dbReference>
<dbReference type="InterPro" id="IPR014966">
    <property type="entry name" value="FRG-dom"/>
</dbReference>
<dbReference type="Gene3D" id="3.40.50.300">
    <property type="entry name" value="P-loop containing nucleotide triphosphate hydrolases"/>
    <property type="match status" value="1"/>
</dbReference>
<dbReference type="PROSITE" id="PS50052">
    <property type="entry name" value="GUANYLATE_KINASE_2"/>
    <property type="match status" value="1"/>
</dbReference>
<keyword evidence="8" id="KW-0547">Nucleotide-binding</keyword>
<proteinExistence type="inferred from homology"/>
<evidence type="ECO:0000256" key="11">
    <source>
        <dbReference type="ARBA" id="ARBA00030128"/>
    </source>
</evidence>
<evidence type="ECO:0000256" key="12">
    <source>
        <dbReference type="ARBA" id="ARBA00048594"/>
    </source>
</evidence>
<evidence type="ECO:0000256" key="4">
    <source>
        <dbReference type="ARBA" id="ARBA00012961"/>
    </source>
</evidence>
<evidence type="ECO:0000256" key="1">
    <source>
        <dbReference type="ARBA" id="ARBA00003531"/>
    </source>
</evidence>
<keyword evidence="9 14" id="KW-0418">Kinase</keyword>
<evidence type="ECO:0000313" key="15">
    <source>
        <dbReference type="Proteomes" id="UP000020938"/>
    </source>
</evidence>
<evidence type="ECO:0000259" key="13">
    <source>
        <dbReference type="PROSITE" id="PS50052"/>
    </source>
</evidence>
<comment type="similarity">
    <text evidence="3">Belongs to the guanylate kinase family.</text>
</comment>
<dbReference type="AlphaFoldDB" id="A0A016CU53"/>
<evidence type="ECO:0000256" key="8">
    <source>
        <dbReference type="ARBA" id="ARBA00022741"/>
    </source>
</evidence>
<dbReference type="Pfam" id="PF00625">
    <property type="entry name" value="Guanylate_kin"/>
    <property type="match status" value="1"/>
</dbReference>
<sequence length="466" mass="53260">MIQPNSNMGRKIIAISGTAASGKGKLVERLIEENELNLKCAISTTSRKPREGEIDGVNYHFISPDEFKKRINEGRFVEYEEVVKDKFYGTEISAFESAGSNFILEISPEKVNLIKQRLGTAVLTVFIGIRSFEKLRERFYIRNTETYDAIEARIRRVKEDMSYAKYFDLAVNNPLDGSEKYIAGILDTAHDFLFADNSVMLDEEDEGINVIGKTILRITELSKINTEGEYLFRGVSAFYKCEDVRERFGKGITPHTHTIPSGHLIRLAKGDNLTDESAISYLTSLLTEARRQFPSRYIGSDLEVLSDIQHNGGATCLIDFSRNILTSLWFACQDDLDKTGFLYILDVQKELKHETLIKVRHDDERPIDILLNELKNKESNNKSPHFYLWYPKAINNRIVRQDSVFIFGLKTMVADDHAIKVIPIHKKAKRKIKNALEQYFNISELTIYNDPIGFAMANAKLKPIHK</sequence>
<dbReference type="Gene3D" id="3.30.63.10">
    <property type="entry name" value="Guanylate Kinase phosphate binding domain"/>
    <property type="match status" value="1"/>
</dbReference>
<dbReference type="EC" id="2.7.4.8" evidence="4"/>
<evidence type="ECO:0000256" key="7">
    <source>
        <dbReference type="ARBA" id="ARBA00022679"/>
    </source>
</evidence>
<feature type="domain" description="Guanylate kinase-like" evidence="13">
    <location>
        <begin position="10"/>
        <end position="190"/>
    </location>
</feature>
<accession>A0A016CU53</accession>
<evidence type="ECO:0000256" key="2">
    <source>
        <dbReference type="ARBA" id="ARBA00004496"/>
    </source>
</evidence>
<keyword evidence="7" id="KW-0808">Transferase</keyword>
<name>A0A016CU53_BACFG</name>
<evidence type="ECO:0000256" key="10">
    <source>
        <dbReference type="ARBA" id="ARBA00022840"/>
    </source>
</evidence>
<comment type="catalytic activity">
    <reaction evidence="12">
        <text>GMP + ATP = GDP + ADP</text>
        <dbReference type="Rhea" id="RHEA:20780"/>
        <dbReference type="ChEBI" id="CHEBI:30616"/>
        <dbReference type="ChEBI" id="CHEBI:58115"/>
        <dbReference type="ChEBI" id="CHEBI:58189"/>
        <dbReference type="ChEBI" id="CHEBI:456216"/>
        <dbReference type="EC" id="2.7.4.8"/>
    </reaction>
</comment>
<evidence type="ECO:0000256" key="5">
    <source>
        <dbReference type="ARBA" id="ARBA00016296"/>
    </source>
</evidence>
<dbReference type="PANTHER" id="PTHR23117">
    <property type="entry name" value="GUANYLATE KINASE-RELATED"/>
    <property type="match status" value="1"/>
</dbReference>
<dbReference type="GO" id="GO:0005524">
    <property type="term" value="F:ATP binding"/>
    <property type="evidence" value="ECO:0007669"/>
    <property type="project" value="UniProtKB-KW"/>
</dbReference>
<protein>
    <recommendedName>
        <fullName evidence="5">Guanylate kinase</fullName>
        <ecNumber evidence="4">2.7.4.8</ecNumber>
    </recommendedName>
    <alternativeName>
        <fullName evidence="11">GMP kinase</fullName>
    </alternativeName>
</protein>
<dbReference type="GO" id="GO:0004385">
    <property type="term" value="F:GMP kinase activity"/>
    <property type="evidence" value="ECO:0007669"/>
    <property type="project" value="UniProtKB-EC"/>
</dbReference>
<evidence type="ECO:0000256" key="9">
    <source>
        <dbReference type="ARBA" id="ARBA00022777"/>
    </source>
</evidence>
<keyword evidence="10" id="KW-0067">ATP-binding</keyword>
<dbReference type="FunFam" id="3.30.63.10:FF:000005">
    <property type="entry name" value="Guanylate kinase"/>
    <property type="match status" value="1"/>
</dbReference>
<dbReference type="Proteomes" id="UP000020938">
    <property type="component" value="Unassembled WGS sequence"/>
</dbReference>
<dbReference type="SMART" id="SM00901">
    <property type="entry name" value="FRG"/>
    <property type="match status" value="1"/>
</dbReference>
<dbReference type="CDD" id="cd00071">
    <property type="entry name" value="GMPK"/>
    <property type="match status" value="1"/>
</dbReference>
<dbReference type="PROSITE" id="PS00856">
    <property type="entry name" value="GUANYLATE_KINASE_1"/>
    <property type="match status" value="1"/>
</dbReference>
<evidence type="ECO:0000313" key="14">
    <source>
        <dbReference type="EMBL" id="EXZ74919.1"/>
    </source>
</evidence>
<dbReference type="SMART" id="SM00072">
    <property type="entry name" value="GuKc"/>
    <property type="match status" value="1"/>
</dbReference>
<comment type="subcellular location">
    <subcellularLocation>
        <location evidence="2">Cytoplasm</location>
    </subcellularLocation>
</comment>
<comment type="function">
    <text evidence="1">Essential for recycling GMP and indirectly, cGMP.</text>
</comment>